<gene>
    <name evidence="1" type="ORF">Taro_016503</name>
</gene>
<keyword evidence="2" id="KW-1185">Reference proteome</keyword>
<sequence length="95" mass="10316">MGSPENPNWLLECPLVDEIPVTVGDLAAPAGGFYWAPQGFDGPTDASWGIQQEVLQMIISIFTQVAVMRDDHPKCNTVNYQVSSHNVTAAHSKCT</sequence>
<dbReference type="OrthoDB" id="10585856at2759"/>
<proteinExistence type="predicted"/>
<name>A0A843UKW1_COLES</name>
<comment type="caution">
    <text evidence="1">The sequence shown here is derived from an EMBL/GenBank/DDBJ whole genome shotgun (WGS) entry which is preliminary data.</text>
</comment>
<reference evidence="1" key="1">
    <citation type="submission" date="2017-07" db="EMBL/GenBank/DDBJ databases">
        <title>Taro Niue Genome Assembly and Annotation.</title>
        <authorList>
            <person name="Atibalentja N."/>
            <person name="Keating K."/>
            <person name="Fields C.J."/>
        </authorList>
    </citation>
    <scope>NUCLEOTIDE SEQUENCE</scope>
    <source>
        <strain evidence="1">Niue_2</strain>
        <tissue evidence="1">Leaf</tissue>
    </source>
</reference>
<dbReference type="EMBL" id="NMUH01000732">
    <property type="protein sequence ID" value="MQL84001.1"/>
    <property type="molecule type" value="Genomic_DNA"/>
</dbReference>
<evidence type="ECO:0000313" key="1">
    <source>
        <dbReference type="EMBL" id="MQL84001.1"/>
    </source>
</evidence>
<protein>
    <submittedName>
        <fullName evidence="1">Uncharacterized protein</fullName>
    </submittedName>
</protein>
<organism evidence="1 2">
    <name type="scientific">Colocasia esculenta</name>
    <name type="common">Wild taro</name>
    <name type="synonym">Arum esculentum</name>
    <dbReference type="NCBI Taxonomy" id="4460"/>
    <lineage>
        <taxon>Eukaryota</taxon>
        <taxon>Viridiplantae</taxon>
        <taxon>Streptophyta</taxon>
        <taxon>Embryophyta</taxon>
        <taxon>Tracheophyta</taxon>
        <taxon>Spermatophyta</taxon>
        <taxon>Magnoliopsida</taxon>
        <taxon>Liliopsida</taxon>
        <taxon>Araceae</taxon>
        <taxon>Aroideae</taxon>
        <taxon>Colocasieae</taxon>
        <taxon>Colocasia</taxon>
    </lineage>
</organism>
<accession>A0A843UKW1</accession>
<dbReference type="Proteomes" id="UP000652761">
    <property type="component" value="Unassembled WGS sequence"/>
</dbReference>
<evidence type="ECO:0000313" key="2">
    <source>
        <dbReference type="Proteomes" id="UP000652761"/>
    </source>
</evidence>
<dbReference type="AlphaFoldDB" id="A0A843UKW1"/>